<sequence length="582" mass="64404">MLKLLQKKFALSESGAKDLIKGSLYSALADLTMMLPVGLFIMLLDELLQPLLGTSASTPNLMKYVLLVFVVFIVLYCCQSLQYSSVFISTYTESATRRINLAEKLRQLPLSFFGKRDLSDLTNTIMGDCATLEHAFSHAVPQLFGAMLSTLVITIGLLYTDWRMGLAVLWVIPAAFLMIIGSKYLQNRAELKHYQAKRICADGIQECLETIQDIKACSMKERYIEGLDKKLDAAEQAHIHSELTLGAFVTSAQAVLRLGLASVILAGSEFLIAGKTDLLTYLIFLITASRLYDPLSGTLSNVAEIFMAEIPVTRMQEMKAQPVQHGEKNYRLNGYNIEFDHVAFSYNTAEPVLKDVSFVAKQGEVTALVGPSGDGKSTAAKLAARFWDADSGKITLGGQDITAIDPEALLKNYAIVFQDVTLFNDTVMENIRLGKREATDEEVREAARMAMCDEFVSRMPMGYDTVIGENGSVLSGGERQRISIARAILKNAPIILLDEATASLDVENETKIQTALTELIKNKTVLIIAHRMRTVANADKIVVLSDGYVSQQGKPDDLLKQDGLYRHMVKIQTQNMDWSLYK</sequence>
<dbReference type="InterPro" id="IPR039421">
    <property type="entry name" value="Type_1_exporter"/>
</dbReference>
<keyword evidence="6 7" id="KW-0472">Membrane</keyword>
<dbReference type="RefSeq" id="WP_093793648.1">
    <property type="nucleotide sequence ID" value="NZ_CP155571.1"/>
</dbReference>
<dbReference type="PROSITE" id="PS50893">
    <property type="entry name" value="ABC_TRANSPORTER_2"/>
    <property type="match status" value="1"/>
</dbReference>
<feature type="domain" description="ABC transmembrane type-1" evidence="9">
    <location>
        <begin position="22"/>
        <end position="307"/>
    </location>
</feature>
<dbReference type="Gene3D" id="3.40.50.300">
    <property type="entry name" value="P-loop containing nucleotide triphosphate hydrolases"/>
    <property type="match status" value="1"/>
</dbReference>
<keyword evidence="4 10" id="KW-0067">ATP-binding</keyword>
<evidence type="ECO:0000256" key="6">
    <source>
        <dbReference type="ARBA" id="ARBA00023136"/>
    </source>
</evidence>
<feature type="transmembrane region" description="Helical" evidence="7">
    <location>
        <begin position="143"/>
        <end position="160"/>
    </location>
</feature>
<feature type="domain" description="ABC transporter" evidence="8">
    <location>
        <begin position="337"/>
        <end position="571"/>
    </location>
</feature>
<feature type="transmembrane region" description="Helical" evidence="7">
    <location>
        <begin position="64"/>
        <end position="88"/>
    </location>
</feature>
<dbReference type="SMART" id="SM00382">
    <property type="entry name" value="AAA"/>
    <property type="match status" value="1"/>
</dbReference>
<dbReference type="Pfam" id="PF00005">
    <property type="entry name" value="ABC_tran"/>
    <property type="match status" value="1"/>
</dbReference>
<evidence type="ECO:0000256" key="3">
    <source>
        <dbReference type="ARBA" id="ARBA00022741"/>
    </source>
</evidence>
<proteinExistence type="predicted"/>
<dbReference type="PROSITE" id="PS50929">
    <property type="entry name" value="ABC_TM1F"/>
    <property type="match status" value="1"/>
</dbReference>
<dbReference type="InterPro" id="IPR003439">
    <property type="entry name" value="ABC_transporter-like_ATP-bd"/>
</dbReference>
<dbReference type="PROSITE" id="PS00211">
    <property type="entry name" value="ABC_TRANSPORTER_1"/>
    <property type="match status" value="1"/>
</dbReference>
<evidence type="ECO:0000256" key="2">
    <source>
        <dbReference type="ARBA" id="ARBA00022692"/>
    </source>
</evidence>
<keyword evidence="2 7" id="KW-0812">Transmembrane</keyword>
<dbReference type="InterPro" id="IPR036640">
    <property type="entry name" value="ABC1_TM_sf"/>
</dbReference>
<dbReference type="InterPro" id="IPR017871">
    <property type="entry name" value="ABC_transporter-like_CS"/>
</dbReference>
<dbReference type="SUPFAM" id="SSF52540">
    <property type="entry name" value="P-loop containing nucleoside triphosphate hydrolases"/>
    <property type="match status" value="1"/>
</dbReference>
<dbReference type="InterPro" id="IPR027417">
    <property type="entry name" value="P-loop_NTPase"/>
</dbReference>
<feature type="transmembrane region" description="Helical" evidence="7">
    <location>
        <begin position="24"/>
        <end position="44"/>
    </location>
</feature>
<name>A0ABZ3IY09_SPOA4</name>
<dbReference type="InterPro" id="IPR011527">
    <property type="entry name" value="ABC1_TM_dom"/>
</dbReference>
<evidence type="ECO:0000256" key="5">
    <source>
        <dbReference type="ARBA" id="ARBA00022989"/>
    </source>
</evidence>
<keyword evidence="11" id="KW-1185">Reference proteome</keyword>
<comment type="subcellular location">
    <subcellularLocation>
        <location evidence="1">Cell membrane</location>
        <topology evidence="1">Multi-pass membrane protein</topology>
    </subcellularLocation>
</comment>
<evidence type="ECO:0000313" key="11">
    <source>
        <dbReference type="Proteomes" id="UP000216052"/>
    </source>
</evidence>
<reference evidence="10" key="1">
    <citation type="submission" date="2024-05" db="EMBL/GenBank/DDBJ databases">
        <title>Isolation and characterization of Sporomusa carbonis sp. nov., a carboxydotrophic hydrogenogen in the genus of Sporomusa isolated from a charcoal burning pile.</title>
        <authorList>
            <person name="Boeer T."/>
            <person name="Rosenbaum F."/>
            <person name="Eysell L."/>
            <person name="Mueller V."/>
            <person name="Daniel R."/>
            <person name="Poehlein A."/>
        </authorList>
    </citation>
    <scope>NUCLEOTIDE SEQUENCE [LARGE SCALE GENOMIC DNA]</scope>
    <source>
        <strain evidence="10">DSM 3132</strain>
    </source>
</reference>
<evidence type="ECO:0000259" key="8">
    <source>
        <dbReference type="PROSITE" id="PS50893"/>
    </source>
</evidence>
<dbReference type="Gene3D" id="1.20.1560.10">
    <property type="entry name" value="ABC transporter type 1, transmembrane domain"/>
    <property type="match status" value="1"/>
</dbReference>
<dbReference type="Pfam" id="PF00664">
    <property type="entry name" value="ABC_membrane"/>
    <property type="match status" value="1"/>
</dbReference>
<dbReference type="GO" id="GO:0005524">
    <property type="term" value="F:ATP binding"/>
    <property type="evidence" value="ECO:0007669"/>
    <property type="project" value="UniProtKB-KW"/>
</dbReference>
<evidence type="ECO:0000256" key="4">
    <source>
        <dbReference type="ARBA" id="ARBA00022840"/>
    </source>
</evidence>
<dbReference type="PANTHER" id="PTHR24221:SF397">
    <property type="entry name" value="ABC TRANSPORTER, ATP-BINDING TRANSMEMBRANE PROTEIN"/>
    <property type="match status" value="1"/>
</dbReference>
<evidence type="ECO:0000313" key="10">
    <source>
        <dbReference type="EMBL" id="XFO70957.1"/>
    </source>
</evidence>
<gene>
    <name evidence="10" type="ORF">SPACI_009570</name>
</gene>
<evidence type="ECO:0000259" key="9">
    <source>
        <dbReference type="PROSITE" id="PS50929"/>
    </source>
</evidence>
<feature type="transmembrane region" description="Helical" evidence="7">
    <location>
        <begin position="166"/>
        <end position="185"/>
    </location>
</feature>
<evidence type="ECO:0000256" key="1">
    <source>
        <dbReference type="ARBA" id="ARBA00004651"/>
    </source>
</evidence>
<accession>A0ABZ3IY09</accession>
<keyword evidence="3" id="KW-0547">Nucleotide-binding</keyword>
<dbReference type="Proteomes" id="UP000216052">
    <property type="component" value="Chromosome"/>
</dbReference>
<organism evidence="10 11">
    <name type="scientific">Sporomusa acidovorans (strain ATCC 49682 / DSM 3132 / Mol)</name>
    <dbReference type="NCBI Taxonomy" id="1123286"/>
    <lineage>
        <taxon>Bacteria</taxon>
        <taxon>Bacillati</taxon>
        <taxon>Bacillota</taxon>
        <taxon>Negativicutes</taxon>
        <taxon>Selenomonadales</taxon>
        <taxon>Sporomusaceae</taxon>
        <taxon>Sporomusa</taxon>
    </lineage>
</organism>
<protein>
    <submittedName>
        <fullName evidence="10">ABC transporter ATP-binding protein</fullName>
    </submittedName>
</protein>
<dbReference type="SUPFAM" id="SSF90123">
    <property type="entry name" value="ABC transporter transmembrane region"/>
    <property type="match status" value="1"/>
</dbReference>
<dbReference type="EMBL" id="CP155571">
    <property type="protein sequence ID" value="XFO70957.1"/>
    <property type="molecule type" value="Genomic_DNA"/>
</dbReference>
<keyword evidence="5 7" id="KW-1133">Transmembrane helix</keyword>
<dbReference type="InterPro" id="IPR003593">
    <property type="entry name" value="AAA+_ATPase"/>
</dbReference>
<evidence type="ECO:0000256" key="7">
    <source>
        <dbReference type="SAM" id="Phobius"/>
    </source>
</evidence>
<dbReference type="PANTHER" id="PTHR24221">
    <property type="entry name" value="ATP-BINDING CASSETTE SUB-FAMILY B"/>
    <property type="match status" value="1"/>
</dbReference>